<keyword evidence="2" id="KW-1185">Reference proteome</keyword>
<dbReference type="RefSeq" id="WP_153985170.1">
    <property type="nucleotide sequence ID" value="NZ_CP170642.1"/>
</dbReference>
<evidence type="ECO:0000313" key="1">
    <source>
        <dbReference type="EMBL" id="TCK70985.1"/>
    </source>
</evidence>
<protein>
    <submittedName>
        <fullName evidence="1">Uncharacterized protein</fullName>
    </submittedName>
</protein>
<dbReference type="AlphaFoldDB" id="A0A4R1KZG8"/>
<dbReference type="Proteomes" id="UP000295496">
    <property type="component" value="Unassembled WGS sequence"/>
</dbReference>
<organism evidence="1 2">
    <name type="scientific">Lonepinella koalarum</name>
    <dbReference type="NCBI Taxonomy" id="53417"/>
    <lineage>
        <taxon>Bacteria</taxon>
        <taxon>Pseudomonadati</taxon>
        <taxon>Pseudomonadota</taxon>
        <taxon>Gammaproteobacteria</taxon>
        <taxon>Pasteurellales</taxon>
        <taxon>Pasteurellaceae</taxon>
        <taxon>Lonepinella</taxon>
    </lineage>
</organism>
<sequence>MKLTKTQEQYLTELWQNGMDNDLFEEISLDKIKAKRAERLEYLENKKLSRSNY</sequence>
<name>A0A4R1KZG8_9PAST</name>
<dbReference type="EMBL" id="SMGJ01000001">
    <property type="protein sequence ID" value="TCK70985.1"/>
    <property type="molecule type" value="Genomic_DNA"/>
</dbReference>
<accession>A0A4R1KZG8</accession>
<proteinExistence type="predicted"/>
<reference evidence="1 2" key="1">
    <citation type="submission" date="2019-03" db="EMBL/GenBank/DDBJ databases">
        <title>Genomic Encyclopedia of Type Strains, Phase IV (KMG-IV): sequencing the most valuable type-strain genomes for metagenomic binning, comparative biology and taxonomic classification.</title>
        <authorList>
            <person name="Goeker M."/>
        </authorList>
    </citation>
    <scope>NUCLEOTIDE SEQUENCE [LARGE SCALE GENOMIC DNA]</scope>
    <source>
        <strain evidence="1 2">DSM 10053</strain>
    </source>
</reference>
<gene>
    <name evidence="1" type="ORF">EV692_0036</name>
</gene>
<comment type="caution">
    <text evidence="1">The sequence shown here is derived from an EMBL/GenBank/DDBJ whole genome shotgun (WGS) entry which is preliminary data.</text>
</comment>
<evidence type="ECO:0000313" key="2">
    <source>
        <dbReference type="Proteomes" id="UP000295496"/>
    </source>
</evidence>